<accession>A0A4Y9F0Q8</accession>
<sequence>MGSFVEAQQWLLDDLTAKGVVAASHARKLHNFPAVLIVPAEFDYNRLSKQAYTARFEAYIVARDSGMDNQPLDDLYPLAKLLAEEYGATRFEPISATLANVSGADGLPALKTEITITVKEDI</sequence>
<evidence type="ECO:0000313" key="2">
    <source>
        <dbReference type="Proteomes" id="UP000297951"/>
    </source>
</evidence>
<evidence type="ECO:0008006" key="3">
    <source>
        <dbReference type="Google" id="ProtNLM"/>
    </source>
</evidence>
<comment type="caution">
    <text evidence="1">The sequence shown here is derived from an EMBL/GenBank/DDBJ whole genome shotgun (WGS) entry which is preliminary data.</text>
</comment>
<dbReference type="EMBL" id="SPQC01000051">
    <property type="protein sequence ID" value="TFU20640.1"/>
    <property type="molecule type" value="Genomic_DNA"/>
</dbReference>
<dbReference type="Proteomes" id="UP000297951">
    <property type="component" value="Unassembled WGS sequence"/>
</dbReference>
<reference evidence="1 2" key="1">
    <citation type="submission" date="2019-03" db="EMBL/GenBank/DDBJ databases">
        <title>Diversity of the mouse oral microbiome.</title>
        <authorList>
            <person name="Joseph S."/>
            <person name="Aduse-Opoku J."/>
            <person name="Curtis M."/>
            <person name="Wade W."/>
            <person name="Hashim A."/>
        </authorList>
    </citation>
    <scope>NUCLEOTIDE SEQUENCE [LARGE SCALE GENOMIC DNA]</scope>
    <source>
        <strain evidence="2">irhom_31</strain>
    </source>
</reference>
<proteinExistence type="predicted"/>
<organism evidence="1 2">
    <name type="scientific">Rothia nasimurium</name>
    <dbReference type="NCBI Taxonomy" id="85336"/>
    <lineage>
        <taxon>Bacteria</taxon>
        <taxon>Bacillati</taxon>
        <taxon>Actinomycetota</taxon>
        <taxon>Actinomycetes</taxon>
        <taxon>Micrococcales</taxon>
        <taxon>Micrococcaceae</taxon>
        <taxon>Rothia</taxon>
    </lineage>
</organism>
<name>A0A4Y9F0Q8_9MICC</name>
<gene>
    <name evidence="1" type="ORF">E4U03_10960</name>
</gene>
<dbReference type="AlphaFoldDB" id="A0A4Y9F0Q8"/>
<evidence type="ECO:0000313" key="1">
    <source>
        <dbReference type="EMBL" id="TFU20640.1"/>
    </source>
</evidence>
<protein>
    <recommendedName>
        <fullName evidence="3">DUF3168 domain-containing protein</fullName>
    </recommendedName>
</protein>
<dbReference type="RefSeq" id="WP_135013773.1">
    <property type="nucleotide sequence ID" value="NZ_JADGLK010000051.1"/>
</dbReference>